<evidence type="ECO:0000256" key="4">
    <source>
        <dbReference type="ARBA" id="ARBA00023004"/>
    </source>
</evidence>
<comment type="cofactor">
    <cofactor evidence="1">
        <name>[4Fe-4S] cluster</name>
        <dbReference type="ChEBI" id="CHEBI:49883"/>
    </cofactor>
</comment>
<evidence type="ECO:0000313" key="7">
    <source>
        <dbReference type="EMBL" id="HIH21401.1"/>
    </source>
</evidence>
<evidence type="ECO:0000256" key="1">
    <source>
        <dbReference type="ARBA" id="ARBA00001966"/>
    </source>
</evidence>
<dbReference type="SFLD" id="SFLDG01386">
    <property type="entry name" value="main_SPASM_domain-containing"/>
    <property type="match status" value="1"/>
</dbReference>
<dbReference type="InterPro" id="IPR023885">
    <property type="entry name" value="4Fe4S-binding_SPASM_dom"/>
</dbReference>
<dbReference type="GO" id="GO:0046872">
    <property type="term" value="F:metal ion binding"/>
    <property type="evidence" value="ECO:0007669"/>
    <property type="project" value="UniProtKB-KW"/>
</dbReference>
<keyword evidence="5" id="KW-0411">Iron-sulfur</keyword>
<proteinExistence type="predicted"/>
<dbReference type="NCBIfam" id="TIGR04085">
    <property type="entry name" value="rSAM_more_4Fe4S"/>
    <property type="match status" value="1"/>
</dbReference>
<dbReference type="AlphaFoldDB" id="A0A7J4JUD6"/>
<dbReference type="SFLD" id="SFLDS00029">
    <property type="entry name" value="Radical_SAM"/>
    <property type="match status" value="1"/>
</dbReference>
<feature type="domain" description="Radical SAM core" evidence="6">
    <location>
        <begin position="59"/>
        <end position="279"/>
    </location>
</feature>
<dbReference type="InterPro" id="IPR058240">
    <property type="entry name" value="rSAM_sf"/>
</dbReference>
<dbReference type="GO" id="GO:0016491">
    <property type="term" value="F:oxidoreductase activity"/>
    <property type="evidence" value="ECO:0007669"/>
    <property type="project" value="InterPro"/>
</dbReference>
<dbReference type="InterPro" id="IPR007197">
    <property type="entry name" value="rSAM"/>
</dbReference>
<keyword evidence="2" id="KW-0949">S-adenosyl-L-methionine</keyword>
<dbReference type="SFLD" id="SFLDG01384">
    <property type="entry name" value="thioether_bond_formation_requi"/>
    <property type="match status" value="1"/>
</dbReference>
<reference evidence="7" key="1">
    <citation type="journal article" date="2020" name="bioRxiv">
        <title>A rank-normalized archaeal taxonomy based on genome phylogeny resolves widespread incomplete and uneven classifications.</title>
        <authorList>
            <person name="Rinke C."/>
            <person name="Chuvochina M."/>
            <person name="Mussig A.J."/>
            <person name="Chaumeil P.-A."/>
            <person name="Waite D.W."/>
            <person name="Whitman W.B."/>
            <person name="Parks D.H."/>
            <person name="Hugenholtz P."/>
        </authorList>
    </citation>
    <scope>NUCLEOTIDE SEQUENCE</scope>
    <source>
        <strain evidence="7">UBA10191</strain>
    </source>
</reference>
<dbReference type="PANTHER" id="PTHR43273">
    <property type="entry name" value="ANAEROBIC SULFATASE-MATURATING ENZYME HOMOLOG ASLB-RELATED"/>
    <property type="match status" value="1"/>
</dbReference>
<dbReference type="SUPFAM" id="SSF102114">
    <property type="entry name" value="Radical SAM enzymes"/>
    <property type="match status" value="1"/>
</dbReference>
<evidence type="ECO:0000256" key="5">
    <source>
        <dbReference type="ARBA" id="ARBA00023014"/>
    </source>
</evidence>
<evidence type="ECO:0000256" key="2">
    <source>
        <dbReference type="ARBA" id="ARBA00022691"/>
    </source>
</evidence>
<dbReference type="GO" id="GO:0051536">
    <property type="term" value="F:iron-sulfur cluster binding"/>
    <property type="evidence" value="ECO:0007669"/>
    <property type="project" value="UniProtKB-KW"/>
</dbReference>
<keyword evidence="4" id="KW-0408">Iron</keyword>
<organism evidence="7 9">
    <name type="scientific">Candidatus Iainarchaeum sp</name>
    <dbReference type="NCBI Taxonomy" id="3101447"/>
    <lineage>
        <taxon>Archaea</taxon>
        <taxon>Candidatus Iainarchaeota</taxon>
        <taxon>Candidatus Iainarchaeia</taxon>
        <taxon>Candidatus Iainarchaeales</taxon>
        <taxon>Candidatus Iainarchaeaceae</taxon>
        <taxon>Candidatus Iainarchaeum</taxon>
    </lineage>
</organism>
<dbReference type="Pfam" id="PF04055">
    <property type="entry name" value="Radical_SAM"/>
    <property type="match status" value="1"/>
</dbReference>
<dbReference type="Gene3D" id="3.20.20.70">
    <property type="entry name" value="Aldolase class I"/>
    <property type="match status" value="1"/>
</dbReference>
<sequence length="417" mass="46949">MASVAETLLVGVNPALHVGNNFIVLDVLNKNFLFFDDGNEFAAFRQSCQNQPANLKNRLENSAKIIFSITSDCNLACPYCYVKGGEKKEHLSIDSAAKAINFVSSTRVKDITIQFFGGEPTLDLEVIKKIINYVRQHSGKKGFHFELSTNGVMQKKALKFFLSLPSLTWIVSLDGSKRIHNQQRPLRNNGDCYTSTLHAIKEIISKKRKLKIRTTVTSLNVKQMPKIVELFADLGIKLIHFEPFSPMGRGKFVRWLPSETNYVSNFLKAVEVAEKKGINVTQFGIFDLFNPSKYACVSPHKYKIVVMPNNTDVLFCLGAQEEFGAAVKLFTVGRISGKKLYINKRKLESLPFKFSVDKIKKCKSCFIKYLCKGICPALNAARNGDWKKPDNFSCHIRKGIIKGLLVKKYTELAVGRD</sequence>
<evidence type="ECO:0000313" key="8">
    <source>
        <dbReference type="EMBL" id="MBS3058134.1"/>
    </source>
</evidence>
<evidence type="ECO:0000256" key="3">
    <source>
        <dbReference type="ARBA" id="ARBA00022723"/>
    </source>
</evidence>
<evidence type="ECO:0000313" key="9">
    <source>
        <dbReference type="Proteomes" id="UP000590964"/>
    </source>
</evidence>
<keyword evidence="3" id="KW-0479">Metal-binding</keyword>
<dbReference type="InterPro" id="IPR023867">
    <property type="entry name" value="Sulphatase_maturase_rSAM"/>
</dbReference>
<dbReference type="PROSITE" id="PS51918">
    <property type="entry name" value="RADICAL_SAM"/>
    <property type="match status" value="1"/>
</dbReference>
<dbReference type="InterPro" id="IPR013785">
    <property type="entry name" value="Aldolase_TIM"/>
</dbReference>
<name>A0A7J4JUD6_9ARCH</name>
<gene>
    <name evidence="7" type="ORF">HA222_01905</name>
    <name evidence="8" type="ORF">J4478_01910</name>
</gene>
<dbReference type="SFLD" id="SFLDG01067">
    <property type="entry name" value="SPASM/twitch_domain_containing"/>
    <property type="match status" value="1"/>
</dbReference>
<accession>A0A7J4JUD6</accession>
<dbReference type="Proteomes" id="UP000590964">
    <property type="component" value="Unassembled WGS sequence"/>
</dbReference>
<reference evidence="8" key="2">
    <citation type="submission" date="2021-03" db="EMBL/GenBank/DDBJ databases">
        <authorList>
            <person name="Jaffe A."/>
        </authorList>
    </citation>
    <scope>NUCLEOTIDE SEQUENCE</scope>
    <source>
        <strain evidence="8">RIFCSPLOWO2_01_FULL_43_13</strain>
    </source>
</reference>
<dbReference type="PANTHER" id="PTHR43273:SF8">
    <property type="entry name" value="RADICAL SAM DOMAIN PROTEIN"/>
    <property type="match status" value="1"/>
</dbReference>
<dbReference type="Proteomes" id="UP000680185">
    <property type="component" value="Unassembled WGS sequence"/>
</dbReference>
<dbReference type="CDD" id="cd01335">
    <property type="entry name" value="Radical_SAM"/>
    <property type="match status" value="1"/>
</dbReference>
<dbReference type="EMBL" id="JAGVWB010000011">
    <property type="protein sequence ID" value="MBS3058134.1"/>
    <property type="molecule type" value="Genomic_DNA"/>
</dbReference>
<protein>
    <submittedName>
        <fullName evidence="7">Radical SAM protein</fullName>
    </submittedName>
</protein>
<dbReference type="EMBL" id="DUFW01000027">
    <property type="protein sequence ID" value="HIH21401.1"/>
    <property type="molecule type" value="Genomic_DNA"/>
</dbReference>
<evidence type="ECO:0000259" key="6">
    <source>
        <dbReference type="PROSITE" id="PS51918"/>
    </source>
</evidence>
<comment type="caution">
    <text evidence="7">The sequence shown here is derived from an EMBL/GenBank/DDBJ whole genome shotgun (WGS) entry which is preliminary data.</text>
</comment>
<reference evidence="8" key="3">
    <citation type="submission" date="2021-05" db="EMBL/GenBank/DDBJ databases">
        <title>Protein family content uncovers lineage relationships and bacterial pathway maintenance mechanisms in DPANN archaea.</title>
        <authorList>
            <person name="Castelle C.J."/>
            <person name="Meheust R."/>
            <person name="Jaffe A.L."/>
            <person name="Seitz K."/>
            <person name="Gong X."/>
            <person name="Baker B.J."/>
            <person name="Banfield J.F."/>
        </authorList>
    </citation>
    <scope>NUCLEOTIDE SEQUENCE</scope>
    <source>
        <strain evidence="8">RIFCSPLOWO2_01_FULL_43_13</strain>
    </source>
</reference>